<name>A0A9J6R8J0_9BACI</name>
<protein>
    <submittedName>
        <fullName evidence="1">SEC-C metal-binding domain-containing protein</fullName>
    </submittedName>
</protein>
<dbReference type="EMBL" id="JAPRAT010000001">
    <property type="protein sequence ID" value="MCZ0701627.1"/>
    <property type="molecule type" value="Genomic_DNA"/>
</dbReference>
<dbReference type="Proteomes" id="UP001084197">
    <property type="component" value="Unassembled WGS sequence"/>
</dbReference>
<dbReference type="PANTHER" id="PTHR33747">
    <property type="entry name" value="UPF0225 PROTEIN SCO1677"/>
    <property type="match status" value="1"/>
</dbReference>
<dbReference type="PANTHER" id="PTHR33747:SF1">
    <property type="entry name" value="ADENYLATE CYCLASE-ASSOCIATED CAP C-TERMINAL DOMAIN-CONTAINING PROTEIN"/>
    <property type="match status" value="1"/>
</dbReference>
<accession>A0A9J6R8J0</accession>
<proteinExistence type="predicted"/>
<organism evidence="1 2">
    <name type="scientific">Natronobacillus azotifigens</name>
    <dbReference type="NCBI Taxonomy" id="472978"/>
    <lineage>
        <taxon>Bacteria</taxon>
        <taxon>Bacillati</taxon>
        <taxon>Bacillota</taxon>
        <taxon>Bacilli</taxon>
        <taxon>Bacillales</taxon>
        <taxon>Bacillaceae</taxon>
        <taxon>Natronobacillus</taxon>
    </lineage>
</organism>
<keyword evidence="2" id="KW-1185">Reference proteome</keyword>
<dbReference type="InterPro" id="IPR004027">
    <property type="entry name" value="SEC_C_motif"/>
</dbReference>
<dbReference type="SUPFAM" id="SSF103642">
    <property type="entry name" value="Sec-C motif"/>
    <property type="match status" value="1"/>
</dbReference>
<reference evidence="1" key="1">
    <citation type="submission" date="2022-11" db="EMBL/GenBank/DDBJ databases">
        <title>WGS of Natronobacillus azotifigens 24KS-1, an anaerobic diazotrophic haloalkaliphile from soda-rich habitats.</title>
        <authorList>
            <person name="Sorokin D.Y."/>
            <person name="Merkel A.Y."/>
        </authorList>
    </citation>
    <scope>NUCLEOTIDE SEQUENCE</scope>
    <source>
        <strain evidence="1">24KS-1</strain>
    </source>
</reference>
<gene>
    <name evidence="1" type="ORF">OWO01_00185</name>
</gene>
<dbReference type="RefSeq" id="WP_268778397.1">
    <property type="nucleotide sequence ID" value="NZ_JAPRAT010000001.1"/>
</dbReference>
<dbReference type="Gene3D" id="3.10.450.50">
    <property type="match status" value="1"/>
</dbReference>
<evidence type="ECO:0000313" key="2">
    <source>
        <dbReference type="Proteomes" id="UP001084197"/>
    </source>
</evidence>
<sequence>MSRNSLTITDQQLSKELLHILDNTRMWKLKGNTPSELREKEMTHAQLLRDTAYSNTEKSQKILEPNKNIQKKIGRNHPCPCGSEKKYKRCCGY</sequence>
<evidence type="ECO:0000313" key="1">
    <source>
        <dbReference type="EMBL" id="MCZ0701627.1"/>
    </source>
</evidence>
<dbReference type="Pfam" id="PF02810">
    <property type="entry name" value="SEC-C"/>
    <property type="match status" value="1"/>
</dbReference>
<dbReference type="AlphaFoldDB" id="A0A9J6R8J0"/>
<comment type="caution">
    <text evidence="1">The sequence shown here is derived from an EMBL/GenBank/DDBJ whole genome shotgun (WGS) entry which is preliminary data.</text>
</comment>